<dbReference type="PANTHER" id="PTHR15081:SF1">
    <property type="entry name" value="NUCLEAR AUTOANTIGENIC SPERM PROTEIN"/>
    <property type="match status" value="1"/>
</dbReference>
<gene>
    <name evidence="3" type="ORF">M8C21_025713</name>
</gene>
<dbReference type="InterPro" id="IPR051730">
    <property type="entry name" value="NASP-like"/>
</dbReference>
<dbReference type="GO" id="GO:0034080">
    <property type="term" value="P:CENP-A containing chromatin assembly"/>
    <property type="evidence" value="ECO:0007669"/>
    <property type="project" value="TreeGrafter"/>
</dbReference>
<keyword evidence="1" id="KW-0677">Repeat</keyword>
<dbReference type="GO" id="GO:0005654">
    <property type="term" value="C:nucleoplasm"/>
    <property type="evidence" value="ECO:0007669"/>
    <property type="project" value="TreeGrafter"/>
</dbReference>
<protein>
    <submittedName>
        <fullName evidence="3">Uncharacterized protein</fullName>
    </submittedName>
</protein>
<proteinExistence type="predicted"/>
<evidence type="ECO:0000313" key="4">
    <source>
        <dbReference type="Proteomes" id="UP001206925"/>
    </source>
</evidence>
<dbReference type="EMBL" id="JAMZMK010009232">
    <property type="protein sequence ID" value="KAI7736628.1"/>
    <property type="molecule type" value="Genomic_DNA"/>
</dbReference>
<keyword evidence="4" id="KW-1185">Reference proteome</keyword>
<evidence type="ECO:0000256" key="1">
    <source>
        <dbReference type="ARBA" id="ARBA00022737"/>
    </source>
</evidence>
<accession>A0AAD5C8Q3</accession>
<evidence type="ECO:0000313" key="3">
    <source>
        <dbReference type="EMBL" id="KAI7736628.1"/>
    </source>
</evidence>
<dbReference type="GO" id="GO:0006335">
    <property type="term" value="P:DNA replication-dependent chromatin assembly"/>
    <property type="evidence" value="ECO:0007669"/>
    <property type="project" value="TreeGrafter"/>
</dbReference>
<evidence type="ECO:0000256" key="2">
    <source>
        <dbReference type="ARBA" id="ARBA00022803"/>
    </source>
</evidence>
<comment type="caution">
    <text evidence="3">The sequence shown here is derived from an EMBL/GenBank/DDBJ whole genome shotgun (WGS) entry which is preliminary data.</text>
</comment>
<organism evidence="3 4">
    <name type="scientific">Ambrosia artemisiifolia</name>
    <name type="common">Common ragweed</name>
    <dbReference type="NCBI Taxonomy" id="4212"/>
    <lineage>
        <taxon>Eukaryota</taxon>
        <taxon>Viridiplantae</taxon>
        <taxon>Streptophyta</taxon>
        <taxon>Embryophyta</taxon>
        <taxon>Tracheophyta</taxon>
        <taxon>Spermatophyta</taxon>
        <taxon>Magnoliopsida</taxon>
        <taxon>eudicotyledons</taxon>
        <taxon>Gunneridae</taxon>
        <taxon>Pentapetalae</taxon>
        <taxon>asterids</taxon>
        <taxon>campanulids</taxon>
        <taxon>Asterales</taxon>
        <taxon>Asteraceae</taxon>
        <taxon>Asteroideae</taxon>
        <taxon>Heliantheae alliance</taxon>
        <taxon>Heliantheae</taxon>
        <taxon>Ambrosia</taxon>
    </lineage>
</organism>
<dbReference type="AlphaFoldDB" id="A0AAD5C8Q3"/>
<sequence length="108" mass="11965">MERGSRASKDEISVEATNCFSCALEIRELVPECVRSYYKYGCALLYKPQEDYDLLGVENGKASISSKAKEGTSNVQAVSEGDCELEVCHVELIHPPEDCNVNSQLIYP</sequence>
<reference evidence="3" key="1">
    <citation type="submission" date="2022-06" db="EMBL/GenBank/DDBJ databases">
        <title>Uncovering the hologenomic basis of an extraordinary plant invasion.</title>
        <authorList>
            <person name="Bieker V.C."/>
            <person name="Martin M.D."/>
            <person name="Gilbert T."/>
            <person name="Hodgins K."/>
            <person name="Battlay P."/>
            <person name="Petersen B."/>
            <person name="Wilson J."/>
        </authorList>
    </citation>
    <scope>NUCLEOTIDE SEQUENCE</scope>
    <source>
        <strain evidence="3">AA19_3_7</strain>
        <tissue evidence="3">Leaf</tissue>
    </source>
</reference>
<dbReference type="Proteomes" id="UP001206925">
    <property type="component" value="Unassembled WGS sequence"/>
</dbReference>
<keyword evidence="2" id="KW-0802">TPR repeat</keyword>
<dbReference type="PANTHER" id="PTHR15081">
    <property type="entry name" value="NUCLEAR AUTOANTIGENIC SPERM PROTEIN NASP -RELATED"/>
    <property type="match status" value="1"/>
</dbReference>
<dbReference type="GO" id="GO:0042393">
    <property type="term" value="F:histone binding"/>
    <property type="evidence" value="ECO:0007669"/>
    <property type="project" value="TreeGrafter"/>
</dbReference>
<name>A0AAD5C8Q3_AMBAR</name>